<dbReference type="PANTHER" id="PTHR47481:SF22">
    <property type="entry name" value="RETROTRANSPOSON GAG DOMAIN-CONTAINING PROTEIN"/>
    <property type="match status" value="1"/>
</dbReference>
<keyword evidence="4" id="KW-1185">Reference proteome</keyword>
<dbReference type="InterPro" id="IPR054722">
    <property type="entry name" value="PolX-like_BBD"/>
</dbReference>
<feature type="domain" description="Retrovirus-related Pol polyprotein from transposon TNT 1-94-like beta-barrel" evidence="2">
    <location>
        <begin position="187"/>
        <end position="265"/>
    </location>
</feature>
<name>A0A0L7KN98_OPEBR</name>
<dbReference type="CDD" id="cd00303">
    <property type="entry name" value="retropepsin_like"/>
    <property type="match status" value="1"/>
</dbReference>
<evidence type="ECO:0000259" key="2">
    <source>
        <dbReference type="Pfam" id="PF22936"/>
    </source>
</evidence>
<proteinExistence type="predicted"/>
<dbReference type="Proteomes" id="UP000037510">
    <property type="component" value="Unassembled WGS sequence"/>
</dbReference>
<evidence type="ECO:0000313" key="4">
    <source>
        <dbReference type="Proteomes" id="UP000037510"/>
    </source>
</evidence>
<sequence>MAASTPTHFPQLVNTEVFDNWLFRLNCMLEERGLKEVTQMEKVEDKSLDAKAKSLIVQCVTDRHLNLIKESKTSKEMIDTMKNTFQRKSVISKITLRRKLLNLKHTYASLEEYFSQFDNVIRELEVAGEKIEENDKVCYLLTGLGDEYNHIITAIETMNTEVKLEFVRAKLLDHEALVSENSSTITFIVDSGATQNFIKEEYECQMIDVKTLPQPLNIKIANGQTLQATKKGFLEAKYNKENITVEAVIVPGLSTNLMSVSQLVGREMKVEKNNTTVHQEEEEEEDESTSYEPT</sequence>
<dbReference type="PANTHER" id="PTHR47481">
    <property type="match status" value="1"/>
</dbReference>
<dbReference type="AlphaFoldDB" id="A0A0L7KN98"/>
<dbReference type="Pfam" id="PF22936">
    <property type="entry name" value="Pol_BBD"/>
    <property type="match status" value="1"/>
</dbReference>
<dbReference type="STRING" id="104452.A0A0L7KN98"/>
<feature type="compositionally biased region" description="Acidic residues" evidence="1">
    <location>
        <begin position="280"/>
        <end position="294"/>
    </location>
</feature>
<evidence type="ECO:0000256" key="1">
    <source>
        <dbReference type="SAM" id="MobiDB-lite"/>
    </source>
</evidence>
<organism evidence="3 4">
    <name type="scientific">Operophtera brumata</name>
    <name type="common">Winter moth</name>
    <name type="synonym">Phalaena brumata</name>
    <dbReference type="NCBI Taxonomy" id="104452"/>
    <lineage>
        <taxon>Eukaryota</taxon>
        <taxon>Metazoa</taxon>
        <taxon>Ecdysozoa</taxon>
        <taxon>Arthropoda</taxon>
        <taxon>Hexapoda</taxon>
        <taxon>Insecta</taxon>
        <taxon>Pterygota</taxon>
        <taxon>Neoptera</taxon>
        <taxon>Endopterygota</taxon>
        <taxon>Lepidoptera</taxon>
        <taxon>Glossata</taxon>
        <taxon>Ditrysia</taxon>
        <taxon>Geometroidea</taxon>
        <taxon>Geometridae</taxon>
        <taxon>Larentiinae</taxon>
        <taxon>Operophtera</taxon>
    </lineage>
</organism>
<comment type="caution">
    <text evidence="3">The sequence shown here is derived from an EMBL/GenBank/DDBJ whole genome shotgun (WGS) entry which is preliminary data.</text>
</comment>
<feature type="non-terminal residue" evidence="3">
    <location>
        <position position="294"/>
    </location>
</feature>
<protein>
    <submittedName>
        <fullName evidence="3">Yokozuna protein</fullName>
    </submittedName>
</protein>
<feature type="region of interest" description="Disordered" evidence="1">
    <location>
        <begin position="271"/>
        <end position="294"/>
    </location>
</feature>
<reference evidence="3 4" key="1">
    <citation type="journal article" date="2015" name="Genome Biol. Evol.">
        <title>The genome of winter moth (Operophtera brumata) provides a genomic perspective on sexual dimorphism and phenology.</title>
        <authorList>
            <person name="Derks M.F."/>
            <person name="Smit S."/>
            <person name="Salis L."/>
            <person name="Schijlen E."/>
            <person name="Bossers A."/>
            <person name="Mateman C."/>
            <person name="Pijl A.S."/>
            <person name="de Ridder D."/>
            <person name="Groenen M.A."/>
            <person name="Visser M.E."/>
            <person name="Megens H.J."/>
        </authorList>
    </citation>
    <scope>NUCLEOTIDE SEQUENCE [LARGE SCALE GENOMIC DNA]</scope>
    <source>
        <strain evidence="3">WM2013NL</strain>
        <tissue evidence="3">Head and thorax</tissue>
    </source>
</reference>
<accession>A0A0L7KN98</accession>
<gene>
    <name evidence="3" type="ORF">OBRU01_23996</name>
</gene>
<dbReference type="EMBL" id="JTDY01008378">
    <property type="protein sequence ID" value="KOB64595.1"/>
    <property type="molecule type" value="Genomic_DNA"/>
</dbReference>
<evidence type="ECO:0000313" key="3">
    <source>
        <dbReference type="EMBL" id="KOB64595.1"/>
    </source>
</evidence>
<dbReference type="Pfam" id="PF14223">
    <property type="entry name" value="Retrotran_gag_2"/>
    <property type="match status" value="1"/>
</dbReference>